<dbReference type="AlphaFoldDB" id="S8E4D4"/>
<dbReference type="EMBL" id="KE504168">
    <property type="protein sequence ID" value="EPS98188.1"/>
    <property type="molecule type" value="Genomic_DNA"/>
</dbReference>
<evidence type="ECO:0000313" key="2">
    <source>
        <dbReference type="Proteomes" id="UP000015241"/>
    </source>
</evidence>
<gene>
    <name evidence="1" type="ORF">FOMPIDRAFT_118505</name>
</gene>
<evidence type="ECO:0000313" key="1">
    <source>
        <dbReference type="EMBL" id="EPS98188.1"/>
    </source>
</evidence>
<protein>
    <submittedName>
        <fullName evidence="1">Uncharacterized protein</fullName>
    </submittedName>
</protein>
<dbReference type="InParanoid" id="S8E4D4"/>
<keyword evidence="2" id="KW-1185">Reference proteome</keyword>
<accession>S8E4D4</accession>
<reference evidence="1 2" key="1">
    <citation type="journal article" date="2012" name="Science">
        <title>The Paleozoic origin of enzymatic lignin decomposition reconstructed from 31 fungal genomes.</title>
        <authorList>
            <person name="Floudas D."/>
            <person name="Binder M."/>
            <person name="Riley R."/>
            <person name="Barry K."/>
            <person name="Blanchette R.A."/>
            <person name="Henrissat B."/>
            <person name="Martinez A.T."/>
            <person name="Otillar R."/>
            <person name="Spatafora J.W."/>
            <person name="Yadav J.S."/>
            <person name="Aerts A."/>
            <person name="Benoit I."/>
            <person name="Boyd A."/>
            <person name="Carlson A."/>
            <person name="Copeland A."/>
            <person name="Coutinho P.M."/>
            <person name="de Vries R.P."/>
            <person name="Ferreira P."/>
            <person name="Findley K."/>
            <person name="Foster B."/>
            <person name="Gaskell J."/>
            <person name="Glotzer D."/>
            <person name="Gorecki P."/>
            <person name="Heitman J."/>
            <person name="Hesse C."/>
            <person name="Hori C."/>
            <person name="Igarashi K."/>
            <person name="Jurgens J.A."/>
            <person name="Kallen N."/>
            <person name="Kersten P."/>
            <person name="Kohler A."/>
            <person name="Kuees U."/>
            <person name="Kumar T.K.A."/>
            <person name="Kuo A."/>
            <person name="LaButti K."/>
            <person name="Larrondo L.F."/>
            <person name="Lindquist E."/>
            <person name="Ling A."/>
            <person name="Lombard V."/>
            <person name="Lucas S."/>
            <person name="Lundell T."/>
            <person name="Martin R."/>
            <person name="McLaughlin D.J."/>
            <person name="Morgenstern I."/>
            <person name="Morin E."/>
            <person name="Murat C."/>
            <person name="Nagy L.G."/>
            <person name="Nolan M."/>
            <person name="Ohm R.A."/>
            <person name="Patyshakuliyeva A."/>
            <person name="Rokas A."/>
            <person name="Ruiz-Duenas F.J."/>
            <person name="Sabat G."/>
            <person name="Salamov A."/>
            <person name="Samejima M."/>
            <person name="Schmutz J."/>
            <person name="Slot J.C."/>
            <person name="St John F."/>
            <person name="Stenlid J."/>
            <person name="Sun H."/>
            <person name="Sun S."/>
            <person name="Syed K."/>
            <person name="Tsang A."/>
            <person name="Wiebenga A."/>
            <person name="Young D."/>
            <person name="Pisabarro A."/>
            <person name="Eastwood D.C."/>
            <person name="Martin F."/>
            <person name="Cullen D."/>
            <person name="Grigoriev I.V."/>
            <person name="Hibbett D.S."/>
        </authorList>
    </citation>
    <scope>NUCLEOTIDE SEQUENCE</scope>
    <source>
        <strain evidence="2">FP-58527</strain>
    </source>
</reference>
<organism evidence="1 2">
    <name type="scientific">Fomitopsis schrenkii</name>
    <name type="common">Brown rot fungus</name>
    <dbReference type="NCBI Taxonomy" id="2126942"/>
    <lineage>
        <taxon>Eukaryota</taxon>
        <taxon>Fungi</taxon>
        <taxon>Dikarya</taxon>
        <taxon>Basidiomycota</taxon>
        <taxon>Agaricomycotina</taxon>
        <taxon>Agaricomycetes</taxon>
        <taxon>Polyporales</taxon>
        <taxon>Fomitopsis</taxon>
    </lineage>
</organism>
<proteinExistence type="predicted"/>
<sequence length="58" mass="6140">MESLAPPFMPPLVSNALLFDRTRAPASVGARRPAVCVSLHPPGRAPSSCPRRVAAACW</sequence>
<dbReference type="Proteomes" id="UP000015241">
    <property type="component" value="Unassembled WGS sequence"/>
</dbReference>
<name>S8E4D4_FOMSC</name>
<dbReference type="HOGENOM" id="CLU_2979097_0_0_1"/>